<evidence type="ECO:0000313" key="1">
    <source>
        <dbReference type="EMBL" id="QHT87149.1"/>
    </source>
</evidence>
<protein>
    <submittedName>
        <fullName evidence="1">Uncharacterized protein</fullName>
    </submittedName>
</protein>
<organism evidence="1">
    <name type="scientific">viral metagenome</name>
    <dbReference type="NCBI Taxonomy" id="1070528"/>
    <lineage>
        <taxon>unclassified sequences</taxon>
        <taxon>metagenomes</taxon>
        <taxon>organismal metagenomes</taxon>
    </lineage>
</organism>
<name>A0A6C0I2Y2_9ZZZZ</name>
<dbReference type="EMBL" id="MN740084">
    <property type="protein sequence ID" value="QHT87149.1"/>
    <property type="molecule type" value="Genomic_DNA"/>
</dbReference>
<reference evidence="1" key="1">
    <citation type="journal article" date="2020" name="Nature">
        <title>Giant virus diversity and host interactions through global metagenomics.</title>
        <authorList>
            <person name="Schulz F."/>
            <person name="Roux S."/>
            <person name="Paez-Espino D."/>
            <person name="Jungbluth S."/>
            <person name="Walsh D.A."/>
            <person name="Denef V.J."/>
            <person name="McMahon K.D."/>
            <person name="Konstantinidis K.T."/>
            <person name="Eloe-Fadrosh E.A."/>
            <person name="Kyrpides N.C."/>
            <person name="Woyke T."/>
        </authorList>
    </citation>
    <scope>NUCLEOTIDE SEQUENCE</scope>
    <source>
        <strain evidence="1">GVMAG-M-3300023184-190</strain>
    </source>
</reference>
<proteinExistence type="predicted"/>
<accession>A0A6C0I2Y2</accession>
<dbReference type="AlphaFoldDB" id="A0A6C0I2Y2"/>
<sequence length="323" mass="37375">MSNVGYYNIPLQYRVGMKNQTKKQLGGDITKNDAFAKILSIGYEFETDNLANLQGIVKGGKLVALLNRDTVRVDIGEEHDDVIDVVVFDENNREVDKKEISFLITNDVYESSLIKKLNRLCQTNLITTRKNQVKKAIKHANLHKYKDQIMEALESGEYGNVFGNLETLFENGTIPNGTSNKKLLYDDLEKIYKQNDNLYKYIRTDKYDQMAHSKQYDIRFQFSQSSSRIISCGTFSDVEWVITYYKPKKSKNVVLDTFINALRNLCRHLDQYTGKMHGYLEMTTGTRERHSNDDRFSNIENHFLQTRRTIRSTLLSTDALIEA</sequence>